<keyword evidence="5" id="KW-0479">Metal-binding</keyword>
<dbReference type="GO" id="GO:0005524">
    <property type="term" value="F:ATP binding"/>
    <property type="evidence" value="ECO:0007669"/>
    <property type="project" value="UniProtKB-KW"/>
</dbReference>
<dbReference type="GO" id="GO:0005759">
    <property type="term" value="C:mitochondrial matrix"/>
    <property type="evidence" value="ECO:0007669"/>
    <property type="project" value="TreeGrafter"/>
</dbReference>
<dbReference type="PANTHER" id="PTHR43605:SF12">
    <property type="entry name" value="ACYL-COENZYME A SYNTHETASE ACSM4, MITOCHONDRIAL"/>
    <property type="match status" value="1"/>
</dbReference>
<dbReference type="Pfam" id="PF00501">
    <property type="entry name" value="AMP-binding"/>
    <property type="match status" value="1"/>
</dbReference>
<evidence type="ECO:0000313" key="17">
    <source>
        <dbReference type="Ensembl" id="ENSAOWP00000002396.1"/>
    </source>
</evidence>
<evidence type="ECO:0000256" key="4">
    <source>
        <dbReference type="ARBA" id="ARBA00022598"/>
    </source>
</evidence>
<protein>
    <recommendedName>
        <fullName evidence="13">medium-chain acyl-CoA ligase</fullName>
        <ecNumber evidence="13">6.2.1.2</ecNumber>
    </recommendedName>
</protein>
<evidence type="ECO:0000256" key="6">
    <source>
        <dbReference type="ARBA" id="ARBA00022741"/>
    </source>
</evidence>
<dbReference type="FunFam" id="3.30.300.30:FF:000005">
    <property type="entry name" value="Acyl-coenzyme A synthetase ACSM5, mitochondrial"/>
    <property type="match status" value="1"/>
</dbReference>
<evidence type="ECO:0000313" key="18">
    <source>
        <dbReference type="Proteomes" id="UP000694424"/>
    </source>
</evidence>
<dbReference type="InterPro" id="IPR051087">
    <property type="entry name" value="Mitochondrial_ACSM"/>
</dbReference>
<dbReference type="AlphaFoldDB" id="A0A8B9NVZ7"/>
<dbReference type="InterPro" id="IPR000873">
    <property type="entry name" value="AMP-dep_synth/lig_dom"/>
</dbReference>
<evidence type="ECO:0000256" key="9">
    <source>
        <dbReference type="ARBA" id="ARBA00022842"/>
    </source>
</evidence>
<dbReference type="Gene3D" id="3.30.300.30">
    <property type="match status" value="1"/>
</dbReference>
<feature type="domain" description="AMP-binding enzyme C-terminal" evidence="16">
    <location>
        <begin position="491"/>
        <end position="571"/>
    </location>
</feature>
<dbReference type="InterPro" id="IPR025110">
    <property type="entry name" value="AMP-bd_C"/>
</dbReference>
<reference evidence="17" key="1">
    <citation type="submission" date="2025-08" db="UniProtKB">
        <authorList>
            <consortium name="Ensembl"/>
        </authorList>
    </citation>
    <scope>IDENTIFICATION</scope>
</reference>
<feature type="domain" description="AMP-dependent synthetase/ligase" evidence="15">
    <location>
        <begin position="67"/>
        <end position="428"/>
    </location>
</feature>
<evidence type="ECO:0000256" key="14">
    <source>
        <dbReference type="ARBA" id="ARBA00048477"/>
    </source>
</evidence>
<evidence type="ECO:0000256" key="12">
    <source>
        <dbReference type="ARBA" id="ARBA00023128"/>
    </source>
</evidence>
<evidence type="ECO:0000259" key="15">
    <source>
        <dbReference type="Pfam" id="PF00501"/>
    </source>
</evidence>
<keyword evidence="18" id="KW-1185">Reference proteome</keyword>
<dbReference type="FunFam" id="3.40.50.12780:FF:000007">
    <property type="entry name" value="Acyl-coenzyme A synthetase ACSM2A, mitochondrial"/>
    <property type="match status" value="1"/>
</dbReference>
<sequence length="585" mass="65610">MKMLFKLRTLKSSWTLRSPCRVFHEHPRLLASDLYSQYESVRRGEQEMPKYFNFASDVLDKWSEIEKAGKRPSNPAFWWINGKGGEVKWSFEELGFLSRKVANVLTKVCGLQKGDRIVVILPRIPEWWLVNVACMRAGIVLIPGISQLTAKDILYRLQASKATCIITNDTLAPAVDSVASECQFLKTKLIVSKGSREGWLNFTELYKNQSADHSCVKTSIQDPACIFFTSGTTGSPKMAEHSQSSLGFRPLLLSFPYSTLYWLDLTPSDVIWNTADTGWILTSLASLFDPWVFGSCIFIHHLPQIESAAILNTLSRHPVGTLVGAPTLFRMLVQNDLSSYKFMNLKHCVSGGEPVNPEVMEQWKSKTGLDIHEIYGQTETGIICSVFKGMKIKPGSMGKAAPFYDVQIIDKNANILPPGQEGEIAIRNKPIRPLGFFSKYIDNPKKTAASERGDFFVTGDRGTMDEDGYFWFIGRDDDIIISSGYRIGPFEVESALTEHPAVAETAVVSSPDPLRGEVVKAFVVLSSTFSCGDLESLALELQEHVKKTTAPYKYPRKMEFVQQLPKTATGKIKRNELRNKEWGRM</sequence>
<evidence type="ECO:0000256" key="8">
    <source>
        <dbReference type="ARBA" id="ARBA00022840"/>
    </source>
</evidence>
<dbReference type="Proteomes" id="UP000694424">
    <property type="component" value="Unplaced"/>
</dbReference>
<dbReference type="EC" id="6.2.1.2" evidence="13"/>
<keyword evidence="7" id="KW-0276">Fatty acid metabolism</keyword>
<keyword evidence="11" id="KW-0443">Lipid metabolism</keyword>
<comment type="catalytic activity">
    <reaction evidence="14">
        <text>a medium-chain fatty acid + ATP + CoA = a medium-chain fatty acyl-CoA + AMP + diphosphate</text>
        <dbReference type="Rhea" id="RHEA:48340"/>
        <dbReference type="ChEBI" id="CHEBI:30616"/>
        <dbReference type="ChEBI" id="CHEBI:33019"/>
        <dbReference type="ChEBI" id="CHEBI:57287"/>
        <dbReference type="ChEBI" id="CHEBI:59558"/>
        <dbReference type="ChEBI" id="CHEBI:90546"/>
        <dbReference type="ChEBI" id="CHEBI:456215"/>
        <dbReference type="EC" id="6.2.1.2"/>
    </reaction>
    <physiologicalReaction direction="left-to-right" evidence="14">
        <dbReference type="Rhea" id="RHEA:48341"/>
    </physiologicalReaction>
</comment>
<dbReference type="Ensembl" id="ENSAOWT00000002751.1">
    <property type="protein sequence ID" value="ENSAOWP00000002396.1"/>
    <property type="gene ID" value="ENSAOWG00000001672.1"/>
</dbReference>
<keyword evidence="8" id="KW-0067">ATP-binding</keyword>
<dbReference type="GO" id="GO:0004321">
    <property type="term" value="F:fatty-acyl-CoA synthase activity"/>
    <property type="evidence" value="ECO:0007669"/>
    <property type="project" value="TreeGrafter"/>
</dbReference>
<evidence type="ECO:0000259" key="16">
    <source>
        <dbReference type="Pfam" id="PF13193"/>
    </source>
</evidence>
<dbReference type="InterPro" id="IPR042099">
    <property type="entry name" value="ANL_N_sf"/>
</dbReference>
<keyword evidence="12" id="KW-0496">Mitochondrion</keyword>
<evidence type="ECO:0000256" key="13">
    <source>
        <dbReference type="ARBA" id="ARBA00039009"/>
    </source>
</evidence>
<evidence type="ECO:0000256" key="10">
    <source>
        <dbReference type="ARBA" id="ARBA00022946"/>
    </source>
</evidence>
<dbReference type="GO" id="GO:0046872">
    <property type="term" value="F:metal ion binding"/>
    <property type="evidence" value="ECO:0007669"/>
    <property type="project" value="UniProtKB-KW"/>
</dbReference>
<dbReference type="SUPFAM" id="SSF56801">
    <property type="entry name" value="Acetyl-CoA synthetase-like"/>
    <property type="match status" value="1"/>
</dbReference>
<dbReference type="InterPro" id="IPR020845">
    <property type="entry name" value="AMP-binding_CS"/>
</dbReference>
<dbReference type="GO" id="GO:0031956">
    <property type="term" value="F:medium-chain fatty acid-CoA ligase activity"/>
    <property type="evidence" value="ECO:0007669"/>
    <property type="project" value="UniProtKB-EC"/>
</dbReference>
<dbReference type="GO" id="GO:0006633">
    <property type="term" value="P:fatty acid biosynthetic process"/>
    <property type="evidence" value="ECO:0007669"/>
    <property type="project" value="TreeGrafter"/>
</dbReference>
<comment type="similarity">
    <text evidence="3">Belongs to the ATP-dependent AMP-binding enzyme family.</text>
</comment>
<reference evidence="17" key="2">
    <citation type="submission" date="2025-09" db="UniProtKB">
        <authorList>
            <consortium name="Ensembl"/>
        </authorList>
    </citation>
    <scope>IDENTIFICATION</scope>
</reference>
<evidence type="ECO:0000256" key="2">
    <source>
        <dbReference type="ARBA" id="ARBA00004173"/>
    </source>
</evidence>
<dbReference type="InterPro" id="IPR045851">
    <property type="entry name" value="AMP-bd_C_sf"/>
</dbReference>
<keyword evidence="9" id="KW-0460">Magnesium</keyword>
<evidence type="ECO:0000256" key="5">
    <source>
        <dbReference type="ARBA" id="ARBA00022723"/>
    </source>
</evidence>
<evidence type="ECO:0000256" key="11">
    <source>
        <dbReference type="ARBA" id="ARBA00023098"/>
    </source>
</evidence>
<evidence type="ECO:0000256" key="1">
    <source>
        <dbReference type="ARBA" id="ARBA00001936"/>
    </source>
</evidence>
<accession>A0A8B9NVZ7</accession>
<keyword evidence="6" id="KW-0547">Nucleotide-binding</keyword>
<dbReference type="Gene3D" id="3.40.50.12780">
    <property type="entry name" value="N-terminal domain of ligase-like"/>
    <property type="match status" value="1"/>
</dbReference>
<dbReference type="GO" id="GO:0006637">
    <property type="term" value="P:acyl-CoA metabolic process"/>
    <property type="evidence" value="ECO:0007669"/>
    <property type="project" value="TreeGrafter"/>
</dbReference>
<name>A0A8B9NVZ7_APTOW</name>
<evidence type="ECO:0000256" key="7">
    <source>
        <dbReference type="ARBA" id="ARBA00022832"/>
    </source>
</evidence>
<organism evidence="17 18">
    <name type="scientific">Apteryx owenii</name>
    <name type="common">Little spotted kiwi</name>
    <dbReference type="NCBI Taxonomy" id="8824"/>
    <lineage>
        <taxon>Eukaryota</taxon>
        <taxon>Metazoa</taxon>
        <taxon>Chordata</taxon>
        <taxon>Craniata</taxon>
        <taxon>Vertebrata</taxon>
        <taxon>Euteleostomi</taxon>
        <taxon>Archelosauria</taxon>
        <taxon>Archosauria</taxon>
        <taxon>Dinosauria</taxon>
        <taxon>Saurischia</taxon>
        <taxon>Theropoda</taxon>
        <taxon>Coelurosauria</taxon>
        <taxon>Aves</taxon>
        <taxon>Palaeognathae</taxon>
        <taxon>Apterygiformes</taxon>
        <taxon>Apterygidae</taxon>
        <taxon>Apteryx</taxon>
    </lineage>
</organism>
<dbReference type="PANTHER" id="PTHR43605">
    <property type="entry name" value="ACYL-COENZYME A SYNTHETASE"/>
    <property type="match status" value="1"/>
</dbReference>
<proteinExistence type="inferred from homology"/>
<comment type="subcellular location">
    <subcellularLocation>
        <location evidence="2">Mitochondrion</location>
    </subcellularLocation>
</comment>
<comment type="cofactor">
    <cofactor evidence="1">
        <name>Mn(2+)</name>
        <dbReference type="ChEBI" id="CHEBI:29035"/>
    </cofactor>
</comment>
<dbReference type="PROSITE" id="PS00455">
    <property type="entry name" value="AMP_BINDING"/>
    <property type="match status" value="1"/>
</dbReference>
<dbReference type="Pfam" id="PF13193">
    <property type="entry name" value="AMP-binding_C"/>
    <property type="match status" value="1"/>
</dbReference>
<keyword evidence="4" id="KW-0436">Ligase</keyword>
<keyword evidence="10" id="KW-0809">Transit peptide</keyword>
<evidence type="ECO:0000256" key="3">
    <source>
        <dbReference type="ARBA" id="ARBA00006432"/>
    </source>
</evidence>